<dbReference type="EMBL" id="JAZGQO010000002">
    <property type="protein sequence ID" value="KAK6191427.1"/>
    <property type="molecule type" value="Genomic_DNA"/>
</dbReference>
<dbReference type="SMART" id="SM00213">
    <property type="entry name" value="UBQ"/>
    <property type="match status" value="1"/>
</dbReference>
<evidence type="ECO:0000313" key="3">
    <source>
        <dbReference type="Proteomes" id="UP001347796"/>
    </source>
</evidence>
<name>A0AAN8K9Y6_PATCE</name>
<protein>
    <recommendedName>
        <fullName evidence="1">Ubiquitin-like domain-containing protein</fullName>
    </recommendedName>
</protein>
<gene>
    <name evidence="2" type="ORF">SNE40_003121</name>
</gene>
<dbReference type="Pfam" id="PF00240">
    <property type="entry name" value="ubiquitin"/>
    <property type="match status" value="1"/>
</dbReference>
<sequence length="668" mass="76492">MFRQFRENSLVSQPKPQVQTTHDDLVKIHKDDYSSDEEFAYADVDLQNLVGKQIIMWSHKMPETLALYTPLAGDNLLRMATFAISSLQYDRHKEKLMVLKPKRKRPVNILDIYRVKHGSCIFIVPKCDPTITLEAKQLNAKFDLVLSVATTVGELKQFLHNQKGYPTDRIELLYKDTPLVNTRHLFEYKIGHKSRLFVMLHLYYDILVHVECFWGQTYHIYVDPCMTSTNIIYTVLKRTVGPDIKNVMALFELYLPKHTLVVYHKKNPMKWHECLGMYQIKDGSTLTVTTVGMFNKLALQTIPVTMDDGVTNTVSVSQFDCWSTVALKIHGITRLPMNLIRLYKSRKEIDFSETVGGMWNSGIGPHIMASISQAQIDPDTLYGVELNIILGTGISEVIRCAATRKIKTVKKRLQDMGVPNASVYDIYADGTKLPNDGKIADVLDDTRVPLNLKLKSYPIFIHSPKTIIYKMFAHAHESLATFKVRIQMKTGLSIKHYDLLISGELITAGDDTPVFDTNIAIKTSIFLIPKEKCNTFIVIANDWLIKLKIPINPIYKQIKDILWKEAQIPDGSLYSITTFLLWFYQKTDKRKEQNSKSRKMYDPLAIEGPQATMRQPEYQDYQVKELRQDKHNKSLIVVHGGKNPPKSTFPYKPGVIDMDTAALLSLRQ</sequence>
<proteinExistence type="predicted"/>
<comment type="caution">
    <text evidence="2">The sequence shown here is derived from an EMBL/GenBank/DDBJ whole genome shotgun (WGS) entry which is preliminary data.</text>
</comment>
<keyword evidence="3" id="KW-1185">Reference proteome</keyword>
<reference evidence="2 3" key="1">
    <citation type="submission" date="2024-01" db="EMBL/GenBank/DDBJ databases">
        <title>The genome of the rayed Mediterranean limpet Patella caerulea (Linnaeus, 1758).</title>
        <authorList>
            <person name="Anh-Thu Weber A."/>
            <person name="Halstead-Nussloch G."/>
        </authorList>
    </citation>
    <scope>NUCLEOTIDE SEQUENCE [LARGE SCALE GENOMIC DNA]</scope>
    <source>
        <strain evidence="2">AATW-2023a</strain>
        <tissue evidence="2">Whole specimen</tissue>
    </source>
</reference>
<evidence type="ECO:0000259" key="1">
    <source>
        <dbReference type="PROSITE" id="PS50053"/>
    </source>
</evidence>
<feature type="domain" description="Ubiquitin-like" evidence="1">
    <location>
        <begin position="131"/>
        <end position="200"/>
    </location>
</feature>
<dbReference type="Gene3D" id="3.10.20.90">
    <property type="entry name" value="Phosphatidylinositol 3-kinase Catalytic Subunit, Chain A, domain 1"/>
    <property type="match status" value="1"/>
</dbReference>
<dbReference type="AlphaFoldDB" id="A0AAN8K9Y6"/>
<dbReference type="InterPro" id="IPR000626">
    <property type="entry name" value="Ubiquitin-like_dom"/>
</dbReference>
<dbReference type="Proteomes" id="UP001347796">
    <property type="component" value="Unassembled WGS sequence"/>
</dbReference>
<dbReference type="SUPFAM" id="SSF54236">
    <property type="entry name" value="Ubiquitin-like"/>
    <property type="match status" value="1"/>
</dbReference>
<accession>A0AAN8K9Y6</accession>
<evidence type="ECO:0000313" key="2">
    <source>
        <dbReference type="EMBL" id="KAK6191427.1"/>
    </source>
</evidence>
<dbReference type="InterPro" id="IPR029071">
    <property type="entry name" value="Ubiquitin-like_domsf"/>
</dbReference>
<dbReference type="CDD" id="cd17039">
    <property type="entry name" value="Ubl_ubiquitin_like"/>
    <property type="match status" value="1"/>
</dbReference>
<organism evidence="2 3">
    <name type="scientific">Patella caerulea</name>
    <name type="common">Rayed Mediterranean limpet</name>
    <dbReference type="NCBI Taxonomy" id="87958"/>
    <lineage>
        <taxon>Eukaryota</taxon>
        <taxon>Metazoa</taxon>
        <taxon>Spiralia</taxon>
        <taxon>Lophotrochozoa</taxon>
        <taxon>Mollusca</taxon>
        <taxon>Gastropoda</taxon>
        <taxon>Patellogastropoda</taxon>
        <taxon>Patelloidea</taxon>
        <taxon>Patellidae</taxon>
        <taxon>Patella</taxon>
    </lineage>
</organism>
<dbReference type="PROSITE" id="PS50053">
    <property type="entry name" value="UBIQUITIN_2"/>
    <property type="match status" value="1"/>
</dbReference>